<name>A0A084AAX7_LACLC</name>
<dbReference type="PANTHER" id="PTHR30543">
    <property type="entry name" value="CHROMATE REDUCTASE"/>
    <property type="match status" value="1"/>
</dbReference>
<dbReference type="SUPFAM" id="SSF52218">
    <property type="entry name" value="Flavoproteins"/>
    <property type="match status" value="1"/>
</dbReference>
<dbReference type="AlphaFoldDB" id="A0A084AAX7"/>
<proteinExistence type="predicted"/>
<dbReference type="InterPro" id="IPR029039">
    <property type="entry name" value="Flavoprotein-like_sf"/>
</dbReference>
<dbReference type="RefSeq" id="WP_042748389.1">
    <property type="nucleotide sequence ID" value="NZ_AZSI01000048.1"/>
</dbReference>
<dbReference type="Pfam" id="PF03358">
    <property type="entry name" value="FMN_red"/>
    <property type="match status" value="1"/>
</dbReference>
<dbReference type="GO" id="GO:0005829">
    <property type="term" value="C:cytosol"/>
    <property type="evidence" value="ECO:0007669"/>
    <property type="project" value="TreeGrafter"/>
</dbReference>
<dbReference type="GO" id="GO:0010181">
    <property type="term" value="F:FMN binding"/>
    <property type="evidence" value="ECO:0007669"/>
    <property type="project" value="TreeGrafter"/>
</dbReference>
<evidence type="ECO:0000259" key="1">
    <source>
        <dbReference type="Pfam" id="PF03358"/>
    </source>
</evidence>
<dbReference type="GO" id="GO:0016491">
    <property type="term" value="F:oxidoreductase activity"/>
    <property type="evidence" value="ECO:0007669"/>
    <property type="project" value="InterPro"/>
</dbReference>
<feature type="domain" description="NADPH-dependent FMN reductase-like" evidence="1">
    <location>
        <begin position="1"/>
        <end position="147"/>
    </location>
</feature>
<dbReference type="PATRIC" id="fig|1415168.3.peg.1692"/>
<reference evidence="2 3" key="1">
    <citation type="submission" date="2014-06" db="EMBL/GenBank/DDBJ databases">
        <title>Draft genome sequence of the putrescine producing strain Lactococcus lactis subsp cremoris GE214.</title>
        <authorList>
            <person name="Ladero V."/>
            <person name="Linares D.M."/>
            <person name="del Rio B."/>
            <person name="Mayo B."/>
            <person name="Martin M.C."/>
            <person name="Fernandez M."/>
            <person name="Alvarez M.A."/>
        </authorList>
    </citation>
    <scope>NUCLEOTIDE SEQUENCE [LARGE SCALE GENOMIC DNA]</scope>
    <source>
        <strain evidence="2 3">GE214</strain>
    </source>
</reference>
<organism evidence="2 3">
    <name type="scientific">Lactococcus cremoris subsp. cremoris GE214</name>
    <dbReference type="NCBI Taxonomy" id="1415168"/>
    <lineage>
        <taxon>Bacteria</taxon>
        <taxon>Bacillati</taxon>
        <taxon>Bacillota</taxon>
        <taxon>Bacilli</taxon>
        <taxon>Lactobacillales</taxon>
        <taxon>Streptococcaceae</taxon>
        <taxon>Lactococcus</taxon>
        <taxon>Lactococcus cremoris subsp. cremoris</taxon>
    </lineage>
</organism>
<evidence type="ECO:0000313" key="3">
    <source>
        <dbReference type="Proteomes" id="UP000028401"/>
    </source>
</evidence>
<gene>
    <name evidence="2" type="ORF">U725_01619</name>
</gene>
<comment type="caution">
    <text evidence="2">The sequence shown here is derived from an EMBL/GenBank/DDBJ whole genome shotgun (WGS) entry which is preliminary data.</text>
</comment>
<dbReference type="InterPro" id="IPR050712">
    <property type="entry name" value="NAD(P)H-dep_reductase"/>
</dbReference>
<dbReference type="PANTHER" id="PTHR30543:SF21">
    <property type="entry name" value="NAD(P)H-DEPENDENT FMN REDUCTASE LOT6"/>
    <property type="match status" value="1"/>
</dbReference>
<accession>A0A084AAX7</accession>
<dbReference type="Gene3D" id="3.40.50.360">
    <property type="match status" value="1"/>
</dbReference>
<protein>
    <recommendedName>
        <fullName evidence="1">NADPH-dependent FMN reductase-like domain-containing protein</fullName>
    </recommendedName>
</protein>
<dbReference type="InterPro" id="IPR005025">
    <property type="entry name" value="FMN_Rdtase-like_dom"/>
</dbReference>
<sequence length="267" mass="30414">MKFIAIVGTNASFSYNRKLLWYMKKHFKNQAQIDVMEITDVPLFSEDTKVFPQSVKKIALAIKDADGVIFSTPEYDHAITAALKSLVEWLSWGKNQPLNNRPVMIVGASLGNMGTVFAQENLRQILSSPGLDAFVLPSNQFLLGRATEAFDHQDNLIDEHTISWLEHCFSNFMLYSKTIKPMRLEIQDEKEFEKKSKAKEEKQAAADDEDWWIEDTSLGFPLLSDADTGATENEEVNEPEISAYTQFLEEDLWPDDIMDSKGTFENE</sequence>
<dbReference type="Proteomes" id="UP000028401">
    <property type="component" value="Unassembled WGS sequence"/>
</dbReference>
<evidence type="ECO:0000313" key="2">
    <source>
        <dbReference type="EMBL" id="KEY62456.1"/>
    </source>
</evidence>
<dbReference type="EMBL" id="AZSI01000048">
    <property type="protein sequence ID" value="KEY62456.1"/>
    <property type="molecule type" value="Genomic_DNA"/>
</dbReference>